<evidence type="ECO:0000313" key="4">
    <source>
        <dbReference type="Proteomes" id="UP001328107"/>
    </source>
</evidence>
<evidence type="ECO:0008006" key="5">
    <source>
        <dbReference type="Google" id="ProtNLM"/>
    </source>
</evidence>
<feature type="transmembrane region" description="Helical" evidence="2">
    <location>
        <begin position="110"/>
        <end position="132"/>
    </location>
</feature>
<dbReference type="GO" id="GO:0007606">
    <property type="term" value="P:sensory perception of chemical stimulus"/>
    <property type="evidence" value="ECO:0007669"/>
    <property type="project" value="InterPro"/>
</dbReference>
<keyword evidence="2" id="KW-1133">Transmembrane helix</keyword>
<comment type="caution">
    <text evidence="3">The sequence shown here is derived from an EMBL/GenBank/DDBJ whole genome shotgun (WGS) entry which is preliminary data.</text>
</comment>
<feature type="transmembrane region" description="Helical" evidence="2">
    <location>
        <begin position="202"/>
        <end position="221"/>
    </location>
</feature>
<protein>
    <recommendedName>
        <fullName evidence="5">G protein-coupled receptor</fullName>
    </recommendedName>
</protein>
<feature type="transmembrane region" description="Helical" evidence="2">
    <location>
        <begin position="47"/>
        <end position="66"/>
    </location>
</feature>
<feature type="transmembrane region" description="Helical" evidence="2">
    <location>
        <begin position="169"/>
        <end position="190"/>
    </location>
</feature>
<dbReference type="GO" id="GO:0016020">
    <property type="term" value="C:membrane"/>
    <property type="evidence" value="ECO:0007669"/>
    <property type="project" value="InterPro"/>
</dbReference>
<name>A0AAN5HZR9_9BILA</name>
<organism evidence="3 4">
    <name type="scientific">Pristionchus mayeri</name>
    <dbReference type="NCBI Taxonomy" id="1317129"/>
    <lineage>
        <taxon>Eukaryota</taxon>
        <taxon>Metazoa</taxon>
        <taxon>Ecdysozoa</taxon>
        <taxon>Nematoda</taxon>
        <taxon>Chromadorea</taxon>
        <taxon>Rhabditida</taxon>
        <taxon>Rhabditina</taxon>
        <taxon>Diplogasteromorpha</taxon>
        <taxon>Diplogasteroidea</taxon>
        <taxon>Neodiplogasteridae</taxon>
        <taxon>Pristionchus</taxon>
    </lineage>
</organism>
<keyword evidence="4" id="KW-1185">Reference proteome</keyword>
<dbReference type="InterPro" id="IPR052860">
    <property type="entry name" value="NRL-GPCR1"/>
</dbReference>
<dbReference type="Pfam" id="PF03125">
    <property type="entry name" value="Sre"/>
    <property type="match status" value="1"/>
</dbReference>
<dbReference type="AlphaFoldDB" id="A0AAN5HZR9"/>
<sequence length="271" mass="31298">RYLITFWCFSFLGMFIVHYNIVSLNISLERGFFPRSMYEPMIRQLCYAAHVLFFICCSSAEVAIALERIISSINPLQYCKRSFDVYLLAAVSSFIVSIKDAKTFGTFAVGYRALGCVFLIIMDTGTVWLNFYAVRYCGRRFKELYGKCELSARYQVKEAYTMSVAMKPVYIVSYVIKFLINLACGIFYVFESEFPLLDGYLEFIYTCIVAVNGGLTTGLLIRSHPRIKMRFDEAIKHVLFRTSEVAPEVRQVVNHVHEANTYFSMLNKSWK</sequence>
<comment type="similarity">
    <text evidence="1">Belongs to the nematode receptor-like protein sre family.</text>
</comment>
<feature type="transmembrane region" description="Helical" evidence="2">
    <location>
        <begin position="7"/>
        <end position="27"/>
    </location>
</feature>
<keyword evidence="2" id="KW-0472">Membrane</keyword>
<evidence type="ECO:0000313" key="3">
    <source>
        <dbReference type="EMBL" id="GMR46707.1"/>
    </source>
</evidence>
<accession>A0AAN5HZR9</accession>
<feature type="non-terminal residue" evidence="3">
    <location>
        <position position="1"/>
    </location>
</feature>
<evidence type="ECO:0000256" key="2">
    <source>
        <dbReference type="SAM" id="Phobius"/>
    </source>
</evidence>
<dbReference type="Proteomes" id="UP001328107">
    <property type="component" value="Unassembled WGS sequence"/>
</dbReference>
<dbReference type="PANTHER" id="PTHR47521">
    <property type="entry name" value="SERPENTINE RECEPTOR, CLASS E (EPSILON)-RELATED"/>
    <property type="match status" value="1"/>
</dbReference>
<proteinExistence type="inferred from homology"/>
<dbReference type="EMBL" id="BTRK01000004">
    <property type="protein sequence ID" value="GMR46707.1"/>
    <property type="molecule type" value="Genomic_DNA"/>
</dbReference>
<reference evidence="4" key="1">
    <citation type="submission" date="2022-10" db="EMBL/GenBank/DDBJ databases">
        <title>Genome assembly of Pristionchus species.</title>
        <authorList>
            <person name="Yoshida K."/>
            <person name="Sommer R.J."/>
        </authorList>
    </citation>
    <scope>NUCLEOTIDE SEQUENCE [LARGE SCALE GENOMIC DNA]</scope>
    <source>
        <strain evidence="4">RS5460</strain>
    </source>
</reference>
<dbReference type="PANTHER" id="PTHR47521:SF18">
    <property type="entry name" value="G PROTEIN-COUPLED RECEPTOR-RELATED"/>
    <property type="match status" value="1"/>
</dbReference>
<evidence type="ECO:0000256" key="1">
    <source>
        <dbReference type="ARBA" id="ARBA00006803"/>
    </source>
</evidence>
<gene>
    <name evidence="3" type="ORF">PMAYCL1PPCAC_16902</name>
</gene>
<dbReference type="InterPro" id="IPR004151">
    <property type="entry name" value="7TM_GPCR_serpentine_rcpt_Sre"/>
</dbReference>
<keyword evidence="2" id="KW-0812">Transmembrane</keyword>